<comment type="caution">
    <text evidence="1">The sequence shown here is derived from an EMBL/GenBank/DDBJ whole genome shotgun (WGS) entry which is preliminary data.</text>
</comment>
<proteinExistence type="predicted"/>
<reference evidence="1 2" key="1">
    <citation type="submission" date="2014-04" db="EMBL/GenBank/DDBJ databases">
        <title>Draft genome sequence of Hydrogenovibrio marinus MH-110, a model organism for aerobic H2 metabolism.</title>
        <authorList>
            <person name="Cha H.J."/>
            <person name="Jo B.H."/>
            <person name="Hwang B.H."/>
        </authorList>
    </citation>
    <scope>NUCLEOTIDE SEQUENCE [LARGE SCALE GENOMIC DNA]</scope>
    <source>
        <strain evidence="1 2">MH-110</strain>
    </source>
</reference>
<gene>
    <name evidence="1" type="ORF">EI16_07615</name>
</gene>
<dbReference type="RefSeq" id="WP_029911684.1">
    <property type="nucleotide sequence ID" value="NZ_AP020335.1"/>
</dbReference>
<organism evidence="1 2">
    <name type="scientific">Hydrogenovibrio marinus</name>
    <dbReference type="NCBI Taxonomy" id="28885"/>
    <lineage>
        <taxon>Bacteria</taxon>
        <taxon>Pseudomonadati</taxon>
        <taxon>Pseudomonadota</taxon>
        <taxon>Gammaproteobacteria</taxon>
        <taxon>Thiotrichales</taxon>
        <taxon>Piscirickettsiaceae</taxon>
        <taxon>Hydrogenovibrio</taxon>
    </lineage>
</organism>
<accession>A0A066ZQS0</accession>
<sequence>MIYREILPSQADLFQSIMKDNQWEMVSQDGGQSEFIGWAYIMHWRCTVEGEEKAAEVWLHFSENQGVQASHLEMNPQAKPLIDALLSEW</sequence>
<name>A0A066ZQS0_HYDMR</name>
<dbReference type="Proteomes" id="UP000027341">
    <property type="component" value="Unassembled WGS sequence"/>
</dbReference>
<protein>
    <submittedName>
        <fullName evidence="1">Uncharacterized protein</fullName>
    </submittedName>
</protein>
<dbReference type="STRING" id="28885.EI16_07615"/>
<dbReference type="EMBL" id="JMIU01000001">
    <property type="protein sequence ID" value="KDN96148.1"/>
    <property type="molecule type" value="Genomic_DNA"/>
</dbReference>
<evidence type="ECO:0000313" key="1">
    <source>
        <dbReference type="EMBL" id="KDN96148.1"/>
    </source>
</evidence>
<evidence type="ECO:0000313" key="2">
    <source>
        <dbReference type="Proteomes" id="UP000027341"/>
    </source>
</evidence>
<keyword evidence="2" id="KW-1185">Reference proteome</keyword>
<dbReference type="AlphaFoldDB" id="A0A066ZQS0"/>